<protein>
    <submittedName>
        <fullName evidence="2">DUF4835 family protein</fullName>
    </submittedName>
</protein>
<keyword evidence="3" id="KW-1185">Reference proteome</keyword>
<evidence type="ECO:0000256" key="1">
    <source>
        <dbReference type="SAM" id="SignalP"/>
    </source>
</evidence>
<evidence type="ECO:0000313" key="2">
    <source>
        <dbReference type="EMBL" id="MFD2909351.1"/>
    </source>
</evidence>
<name>A0ABW5ZB83_9FLAO</name>
<dbReference type="Proteomes" id="UP001597549">
    <property type="component" value="Unassembled WGS sequence"/>
</dbReference>
<comment type="caution">
    <text evidence="2">The sequence shown here is derived from an EMBL/GenBank/DDBJ whole genome shotgun (WGS) entry which is preliminary data.</text>
</comment>
<dbReference type="InterPro" id="IPR032274">
    <property type="entry name" value="DUF4835"/>
</dbReference>
<dbReference type="EMBL" id="JBHUOL010000018">
    <property type="protein sequence ID" value="MFD2909351.1"/>
    <property type="molecule type" value="Genomic_DNA"/>
</dbReference>
<gene>
    <name evidence="2" type="ORF">ACFSX9_11495</name>
</gene>
<reference evidence="3" key="1">
    <citation type="journal article" date="2019" name="Int. J. Syst. Evol. Microbiol.">
        <title>The Global Catalogue of Microorganisms (GCM) 10K type strain sequencing project: providing services to taxonomists for standard genome sequencing and annotation.</title>
        <authorList>
            <consortium name="The Broad Institute Genomics Platform"/>
            <consortium name="The Broad Institute Genome Sequencing Center for Infectious Disease"/>
            <person name="Wu L."/>
            <person name="Ma J."/>
        </authorList>
    </citation>
    <scope>NUCLEOTIDE SEQUENCE [LARGE SCALE GENOMIC DNA]</scope>
    <source>
        <strain evidence="3">KCTC 52644</strain>
    </source>
</reference>
<feature type="signal peptide" evidence="1">
    <location>
        <begin position="1"/>
        <end position="19"/>
    </location>
</feature>
<evidence type="ECO:0000313" key="3">
    <source>
        <dbReference type="Proteomes" id="UP001597549"/>
    </source>
</evidence>
<feature type="chain" id="PRO_5047423724" evidence="1">
    <location>
        <begin position="20"/>
        <end position="296"/>
    </location>
</feature>
<proteinExistence type="predicted"/>
<accession>A0ABW5ZB83</accession>
<dbReference type="RefSeq" id="WP_379807781.1">
    <property type="nucleotide sequence ID" value="NZ_JBHUOL010000018.1"/>
</dbReference>
<sequence>MKRNLILFLFILYTSVSFSQELRATVSINYDQVNNGNPQLFKNLEKQVTEFLNNTKWTDSEVKEIEKIECNFFINISSYGSNNFEGTLQIQASRPVFNSTLSTPILNINDKNFNFRFIEFENMIYDANSFTSNLVSVMAFYTNVIIGIDKDSFSKLGGSDYLKVASNITNVAQSSGFKGWGQSESGNNNRNFLISDMLSTTYEPFRTAMYLYHREGLDVMAENTKAGKDGVAKSIEVLAEIQKSRPNSLLMRTFFDTKADELVSIFSGGPKVNVASIVENLNKISPLNSQKWNKIR</sequence>
<keyword evidence="1" id="KW-0732">Signal</keyword>
<organism evidence="2 3">
    <name type="scientific">Flavobacterium ardleyense</name>
    <dbReference type="NCBI Taxonomy" id="2038737"/>
    <lineage>
        <taxon>Bacteria</taxon>
        <taxon>Pseudomonadati</taxon>
        <taxon>Bacteroidota</taxon>
        <taxon>Flavobacteriia</taxon>
        <taxon>Flavobacteriales</taxon>
        <taxon>Flavobacteriaceae</taxon>
        <taxon>Flavobacterium</taxon>
    </lineage>
</organism>
<dbReference type="Pfam" id="PF16119">
    <property type="entry name" value="DUF4835"/>
    <property type="match status" value="1"/>
</dbReference>